<evidence type="ECO:0000313" key="2">
    <source>
        <dbReference type="Proteomes" id="UP000315439"/>
    </source>
</evidence>
<gene>
    <name evidence="1" type="ORF">FLL46_14640</name>
</gene>
<protein>
    <recommendedName>
        <fullName evidence="3">Lipoprotein</fullName>
    </recommendedName>
</protein>
<reference evidence="1 2" key="1">
    <citation type="submission" date="2019-07" db="EMBL/GenBank/DDBJ databases">
        <title>Draft genome for Aliikangiella sp. M105.</title>
        <authorList>
            <person name="Wang G."/>
        </authorList>
    </citation>
    <scope>NUCLEOTIDE SEQUENCE [LARGE SCALE GENOMIC DNA]</scope>
    <source>
        <strain evidence="1 2">M105</strain>
    </source>
</reference>
<evidence type="ECO:0000313" key="1">
    <source>
        <dbReference type="EMBL" id="TQV87040.1"/>
    </source>
</evidence>
<sequence length="153" mass="17497">MNWKIIFSTAGSLFIAACTVNPVAEQYLDWSKKCYDGFKSRVEFLAGEEFNNCGFYDLNASKRDYLNGVQCAENAYHSGHPFILGRLDYRADNYVCETHIRSNSGSLYKLFLDFDTREGPDKSKSNPTKHEAKCERLDFDGEIISARNCDFIQ</sequence>
<dbReference type="RefSeq" id="WP_142931992.1">
    <property type="nucleotide sequence ID" value="NZ_ML660165.1"/>
</dbReference>
<organism evidence="1 2">
    <name type="scientific">Aliikangiella coralliicola</name>
    <dbReference type="NCBI Taxonomy" id="2592383"/>
    <lineage>
        <taxon>Bacteria</taxon>
        <taxon>Pseudomonadati</taxon>
        <taxon>Pseudomonadota</taxon>
        <taxon>Gammaproteobacteria</taxon>
        <taxon>Oceanospirillales</taxon>
        <taxon>Pleioneaceae</taxon>
        <taxon>Aliikangiella</taxon>
    </lineage>
</organism>
<dbReference type="Proteomes" id="UP000315439">
    <property type="component" value="Unassembled WGS sequence"/>
</dbReference>
<accession>A0A545UC50</accession>
<name>A0A545UC50_9GAMM</name>
<dbReference type="AlphaFoldDB" id="A0A545UC50"/>
<comment type="caution">
    <text evidence="1">The sequence shown here is derived from an EMBL/GenBank/DDBJ whole genome shotgun (WGS) entry which is preliminary data.</text>
</comment>
<proteinExistence type="predicted"/>
<dbReference type="PROSITE" id="PS51257">
    <property type="entry name" value="PROKAR_LIPOPROTEIN"/>
    <property type="match status" value="1"/>
</dbReference>
<evidence type="ECO:0008006" key="3">
    <source>
        <dbReference type="Google" id="ProtNLM"/>
    </source>
</evidence>
<dbReference type="EMBL" id="VIKS01000009">
    <property type="protein sequence ID" value="TQV87040.1"/>
    <property type="molecule type" value="Genomic_DNA"/>
</dbReference>
<keyword evidence="2" id="KW-1185">Reference proteome</keyword>